<evidence type="ECO:0000313" key="3">
    <source>
        <dbReference type="Proteomes" id="UP000095214"/>
    </source>
</evidence>
<dbReference type="InterPro" id="IPR027417">
    <property type="entry name" value="P-loop_NTPase"/>
</dbReference>
<sequence length="795" mass="90012">MFKSKKDADKPKKKKKVSRRQILRAQDVLDYEALMDSGICVLDDQHFSITLRLSDVNYVIAPPHQQESIIEQYAKFLNSFDSAHHLQVSVINRVMDQETVEEAAFMPYRPDSYNALRREFNRVIHDRLATGRNNTVTDKYFTITVEAEDYEDGRARLMRVATESISHLRSVGGCTADVVTGQARARIVHSFTRPGERFDFDYAQLVDPGKSSKDFLAPAVFDFSNARHVRIENEEVSYLRVLWLEELPAWLSDRLVKELTDLNMNLGVSLHISPIDQGEGLDLVKRRLADMSIQRANETRKLTKQGLPYDLMPHELEASYEAGVDLRHELETSNQKLFTTTLLVGVAASSIEELDSRCERVIQVGNRQSCRFSTARYMQEAAFNAFLPLGRCRLPLFRTLTTGTTAVMIPFTSQELFEEDGVCYGVNALSKNLILASRSTLMNGNAFFLGTSGSGKSMYGKSEIHQVLLNRPEDEVIIIDPDREYAPVGHELGATTVEIHAGSQHCVNPMDIVRDSTEGDLVRLKSEFVLSMCELLIGGTTGLSPSQRSIIDRCVTAIYNTFFSKRRAPMPTLATLTDMIRRQDDAEAPQLATSLELYSTGSFSGFSQQTNVDTSNRFVIYDISQLGQSLRSFGMLIILEQIWNRVIQNRAKGIRTWLYIDEFHLLFSNDYAAAYFQSIFKRARKYGLNPTGLTQNIEELLMSERARLMLANCDMLALLNQTPTDAESLQELFQFSDEQRGYYSHVPAGQGLLKMGQVVIPFDNSIPVDTRMYKVFSTKPGEMIDAQQYRQPMSR</sequence>
<dbReference type="Pfam" id="PF19044">
    <property type="entry name" value="P-loop_TraG"/>
    <property type="match status" value="1"/>
</dbReference>
<dbReference type="RefSeq" id="WP_009744192.1">
    <property type="nucleotide sequence ID" value="NZ_CP017298.1"/>
</dbReference>
<dbReference type="KEGG" id="phon:BH719_07370"/>
<dbReference type="SUPFAM" id="SSF52540">
    <property type="entry name" value="P-loop containing nucleoside triphosphate hydrolases"/>
    <property type="match status" value="1"/>
</dbReference>
<dbReference type="InterPro" id="IPR051162">
    <property type="entry name" value="T4SS_component"/>
</dbReference>
<gene>
    <name evidence="2" type="ORF">BH719_07370</name>
</gene>
<dbReference type="Proteomes" id="UP000095214">
    <property type="component" value="Chromosome"/>
</dbReference>
<accession>A0A1D8B3G7</accession>
<protein>
    <submittedName>
        <fullName evidence="2">Transfer complex protein</fullName>
    </submittedName>
</protein>
<dbReference type="NCBIfam" id="NF045971">
    <property type="entry name" value="conju_CD1110"/>
    <property type="match status" value="1"/>
</dbReference>
<organism evidence="2 3">
    <name type="scientific">Pauljensenia hongkongensis</name>
    <dbReference type="NCBI Taxonomy" id="178339"/>
    <lineage>
        <taxon>Bacteria</taxon>
        <taxon>Bacillati</taxon>
        <taxon>Actinomycetota</taxon>
        <taxon>Actinomycetes</taxon>
        <taxon>Actinomycetales</taxon>
        <taxon>Actinomycetaceae</taxon>
        <taxon>Pauljensenia</taxon>
    </lineage>
</organism>
<evidence type="ECO:0000313" key="2">
    <source>
        <dbReference type="EMBL" id="AOS47687.1"/>
    </source>
</evidence>
<dbReference type="Gene3D" id="1.10.8.730">
    <property type="match status" value="1"/>
</dbReference>
<dbReference type="Gene3D" id="3.40.50.300">
    <property type="entry name" value="P-loop containing nucleotide triphosphate hydrolases"/>
    <property type="match status" value="1"/>
</dbReference>
<feature type="domain" description="TraG P-loop" evidence="1">
    <location>
        <begin position="576"/>
        <end position="740"/>
    </location>
</feature>
<dbReference type="AlphaFoldDB" id="A0A1D8B3G7"/>
<reference evidence="2 3" key="1">
    <citation type="submission" date="2016-09" db="EMBL/GenBank/DDBJ databases">
        <title>Complete genome sequence of Actinomyces hongkongensis HKU8.</title>
        <authorList>
            <person name="Gao Y.-X."/>
            <person name="Zhou Y.-Y."/>
            <person name="Xie Y."/>
            <person name="Wang M."/>
            <person name="Wang S.-J."/>
            <person name="Shen S.-G."/>
        </authorList>
    </citation>
    <scope>NUCLEOTIDE SEQUENCE [LARGE SCALE GENOMIC DNA]</scope>
    <source>
        <strain evidence="2 3">HKU8</strain>
    </source>
</reference>
<evidence type="ECO:0000259" key="1">
    <source>
        <dbReference type="Pfam" id="PF19044"/>
    </source>
</evidence>
<dbReference type="InterPro" id="IPR043964">
    <property type="entry name" value="P-loop_TraG"/>
</dbReference>
<dbReference type="OrthoDB" id="9804380at2"/>
<proteinExistence type="predicted"/>
<keyword evidence="3" id="KW-1185">Reference proteome</keyword>
<dbReference type="PANTHER" id="PTHR30121">
    <property type="entry name" value="UNCHARACTERIZED PROTEIN YJGR-RELATED"/>
    <property type="match status" value="1"/>
</dbReference>
<dbReference type="STRING" id="178339.BH719_07370"/>
<name>A0A1D8B3G7_9ACTO</name>
<dbReference type="EMBL" id="CP017298">
    <property type="protein sequence ID" value="AOS47687.1"/>
    <property type="molecule type" value="Genomic_DNA"/>
</dbReference>
<dbReference type="PANTHER" id="PTHR30121:SF6">
    <property type="entry name" value="SLR6007 PROTEIN"/>
    <property type="match status" value="1"/>
</dbReference>